<sequence length="67" mass="7735">MYLNELSAFKIVEGDTLQREMALIQLGEHLVFTSTEGIYFTISHYHDLILGIVKAYNVKVEFLDLDK</sequence>
<dbReference type="EMBL" id="RSFW01000012">
    <property type="protein sequence ID" value="RSD27432.1"/>
    <property type="molecule type" value="Genomic_DNA"/>
</dbReference>
<comment type="caution">
    <text evidence="1">The sequence shown here is derived from an EMBL/GenBank/DDBJ whole genome shotgun (WGS) entry which is preliminary data.</text>
</comment>
<name>A0A3R9DU84_9BACI</name>
<gene>
    <name evidence="1" type="ORF">EJA10_10160</name>
</gene>
<organism evidence="1 2">
    <name type="scientific">Mesobacillus subterraneus</name>
    <dbReference type="NCBI Taxonomy" id="285983"/>
    <lineage>
        <taxon>Bacteria</taxon>
        <taxon>Bacillati</taxon>
        <taxon>Bacillota</taxon>
        <taxon>Bacilli</taxon>
        <taxon>Bacillales</taxon>
        <taxon>Bacillaceae</taxon>
        <taxon>Mesobacillus</taxon>
    </lineage>
</organism>
<proteinExistence type="predicted"/>
<dbReference type="AlphaFoldDB" id="A0A3R9DU84"/>
<accession>A0A3R9DU84</accession>
<reference evidence="2" key="1">
    <citation type="submission" date="2018-12" db="EMBL/GenBank/DDBJ databases">
        <title>Bacillus chawlae sp. nov., Bacillus glennii sp. nov., and Bacillus saganii sp. nov. Isolated from the Vehicle Assembly Building at Kennedy Space Center where the Viking Spacecraft were Assembled.</title>
        <authorList>
            <person name="Seuylemezian A."/>
            <person name="Vaishampayan P."/>
        </authorList>
    </citation>
    <scope>NUCLEOTIDE SEQUENCE [LARGE SCALE GENOMIC DNA]</scope>
    <source>
        <strain evidence="2">DSM 13966</strain>
    </source>
</reference>
<evidence type="ECO:0000313" key="2">
    <source>
        <dbReference type="Proteomes" id="UP000279911"/>
    </source>
</evidence>
<dbReference type="Proteomes" id="UP000279911">
    <property type="component" value="Unassembled WGS sequence"/>
</dbReference>
<evidence type="ECO:0000313" key="1">
    <source>
        <dbReference type="EMBL" id="RSD27432.1"/>
    </source>
</evidence>
<dbReference type="RefSeq" id="WP_125479887.1">
    <property type="nucleotide sequence ID" value="NZ_RSFW01000012.1"/>
</dbReference>
<dbReference type="OrthoDB" id="2854036at2"/>
<protein>
    <submittedName>
        <fullName evidence="1">Uncharacterized protein</fullName>
    </submittedName>
</protein>